<feature type="region of interest" description="Disordered" evidence="1">
    <location>
        <begin position="1"/>
        <end position="23"/>
    </location>
</feature>
<evidence type="ECO:0000313" key="6">
    <source>
        <dbReference type="Proteomes" id="UP001431572"/>
    </source>
</evidence>
<dbReference type="EMBL" id="CP128399">
    <property type="protein sequence ID" value="WJW65795.1"/>
    <property type="molecule type" value="Genomic_DNA"/>
</dbReference>
<protein>
    <recommendedName>
        <fullName evidence="2">C2H2-type domain-containing protein</fullName>
    </recommendedName>
</protein>
<evidence type="ECO:0000313" key="4">
    <source>
        <dbReference type="EMBL" id="WJW65795.1"/>
    </source>
</evidence>
<feature type="region of interest" description="Disordered" evidence="1">
    <location>
        <begin position="110"/>
        <end position="141"/>
    </location>
</feature>
<gene>
    <name evidence="3" type="ORF">HXX08_11160</name>
    <name evidence="4" type="ORF">OZ401_001574</name>
</gene>
<dbReference type="Gene3D" id="2.20.28.30">
    <property type="entry name" value="RNA polymerase ii, chain L"/>
    <property type="match status" value="1"/>
</dbReference>
<accession>A0A8T7LZH1</accession>
<feature type="compositionally biased region" description="Acidic residues" evidence="1">
    <location>
        <begin position="125"/>
        <end position="141"/>
    </location>
</feature>
<evidence type="ECO:0000259" key="2">
    <source>
        <dbReference type="PROSITE" id="PS50157"/>
    </source>
</evidence>
<dbReference type="Proteomes" id="UP000521676">
    <property type="component" value="Unassembled WGS sequence"/>
</dbReference>
<dbReference type="EMBL" id="JACATZ010000001">
    <property type="protein sequence ID" value="NWJ46427.1"/>
    <property type="molecule type" value="Genomic_DNA"/>
</dbReference>
<keyword evidence="6" id="KW-1185">Reference proteome</keyword>
<feature type="domain" description="C2H2-type" evidence="2">
    <location>
        <begin position="98"/>
        <end position="126"/>
    </location>
</feature>
<reference evidence="3 5" key="1">
    <citation type="submission" date="2020-06" db="EMBL/GenBank/DDBJ databases">
        <title>Anoxygenic phototrophic Chloroflexota member uses a Type I reaction center.</title>
        <authorList>
            <person name="Tsuji J.M."/>
            <person name="Shaw N.A."/>
            <person name="Nagashima S."/>
            <person name="Venkiteswaran J."/>
            <person name="Schiff S.L."/>
            <person name="Hanada S."/>
            <person name="Tank M."/>
            <person name="Neufeld J.D."/>
        </authorList>
    </citation>
    <scope>NUCLEOTIDE SEQUENCE [LARGE SCALE GENOMIC DNA]</scope>
    <source>
        <strain evidence="3">L227-S17</strain>
    </source>
</reference>
<dbReference type="PROSITE" id="PS00028">
    <property type="entry name" value="ZINC_FINGER_C2H2_1"/>
    <property type="match status" value="1"/>
</dbReference>
<sequence length="141" mass="15967">MTIEASEKHMANSDNEQEVPDATQDTRYKCQDCDGLFEESEVQTPLYECGNCGEVFNRDNSNTGSNHQCPNCYRMASKQDDISCPDCTGGAVEEVTIYICDVCSEEFEEEEEYTSHYTEQHTGGDDDDDPEDEEEDPEDEE</sequence>
<evidence type="ECO:0000313" key="3">
    <source>
        <dbReference type="EMBL" id="NWJ46427.1"/>
    </source>
</evidence>
<dbReference type="InterPro" id="IPR013087">
    <property type="entry name" value="Znf_C2H2_type"/>
</dbReference>
<evidence type="ECO:0000256" key="1">
    <source>
        <dbReference type="SAM" id="MobiDB-lite"/>
    </source>
</evidence>
<proteinExistence type="predicted"/>
<feature type="compositionally biased region" description="Basic and acidic residues" evidence="1">
    <location>
        <begin position="1"/>
        <end position="11"/>
    </location>
</feature>
<reference evidence="4" key="2">
    <citation type="journal article" date="2024" name="Nature">
        <title>Anoxygenic phototroph of the Chloroflexota uses a type I reaction centre.</title>
        <authorList>
            <person name="Tsuji J.M."/>
            <person name="Shaw N.A."/>
            <person name="Nagashima S."/>
            <person name="Venkiteswaran J.J."/>
            <person name="Schiff S.L."/>
            <person name="Watanabe T."/>
            <person name="Fukui M."/>
            <person name="Hanada S."/>
            <person name="Tank M."/>
            <person name="Neufeld J.D."/>
        </authorList>
    </citation>
    <scope>NUCLEOTIDE SEQUENCE</scope>
    <source>
        <strain evidence="4">L227-S17</strain>
    </source>
</reference>
<dbReference type="Proteomes" id="UP001431572">
    <property type="component" value="Chromosome 1"/>
</dbReference>
<dbReference type="AlphaFoldDB" id="A0A8T7LZH1"/>
<organism evidence="3 5">
    <name type="scientific">Candidatus Chlorohelix allophototropha</name>
    <dbReference type="NCBI Taxonomy" id="3003348"/>
    <lineage>
        <taxon>Bacteria</taxon>
        <taxon>Bacillati</taxon>
        <taxon>Chloroflexota</taxon>
        <taxon>Chloroflexia</taxon>
        <taxon>Candidatus Chloroheliales</taxon>
        <taxon>Candidatus Chloroheliaceae</taxon>
        <taxon>Candidatus Chlorohelix</taxon>
    </lineage>
</organism>
<dbReference type="RefSeq" id="WP_341467680.1">
    <property type="nucleotide sequence ID" value="NZ_CP128399.1"/>
</dbReference>
<dbReference type="PROSITE" id="PS50157">
    <property type="entry name" value="ZINC_FINGER_C2H2_2"/>
    <property type="match status" value="1"/>
</dbReference>
<name>A0A8T7LZH1_9CHLR</name>
<evidence type="ECO:0000313" key="5">
    <source>
        <dbReference type="Proteomes" id="UP000521676"/>
    </source>
</evidence>